<reference evidence="2" key="1">
    <citation type="submission" date="2014-09" db="EMBL/GenBank/DDBJ databases">
        <title>Whole genome shotgun sequence of Streptomyces sp. NBRC 110027.</title>
        <authorList>
            <person name="Komaki H."/>
            <person name="Ichikawa N."/>
            <person name="Katano-Makiyama Y."/>
            <person name="Hosoyama A."/>
            <person name="Hashimoto M."/>
            <person name="Uohara A."/>
            <person name="Kitahashi Y."/>
            <person name="Ohji S."/>
            <person name="Kimura A."/>
            <person name="Yamazoe A."/>
            <person name="Igarashi Y."/>
            <person name="Fujita N."/>
        </authorList>
    </citation>
    <scope>NUCLEOTIDE SEQUENCE [LARGE SCALE GENOMIC DNA]</scope>
    <source>
        <strain evidence="2">NBRC 110027</strain>
    </source>
</reference>
<dbReference type="RefSeq" id="WP_042161378.1">
    <property type="nucleotide sequence ID" value="NZ_BBNO01000010.1"/>
</dbReference>
<evidence type="ECO:0000313" key="1">
    <source>
        <dbReference type="EMBL" id="GAO12426.1"/>
    </source>
</evidence>
<protein>
    <submittedName>
        <fullName evidence="1">LigA protein</fullName>
    </submittedName>
</protein>
<name>A0A0P4RFE0_9ACTN</name>
<evidence type="ECO:0000313" key="2">
    <source>
        <dbReference type="Proteomes" id="UP000048965"/>
    </source>
</evidence>
<dbReference type="EMBL" id="BBNO01000010">
    <property type="protein sequence ID" value="GAO12426.1"/>
    <property type="molecule type" value="Genomic_DNA"/>
</dbReference>
<dbReference type="OrthoDB" id="7053960at2"/>
<comment type="caution">
    <text evidence="1">The sequence shown here is derived from an EMBL/GenBank/DDBJ whole genome shotgun (WGS) entry which is preliminary data.</text>
</comment>
<gene>
    <name evidence="1" type="ORF">TPA0598_10_03960</name>
</gene>
<organism evidence="1 2">
    <name type="scientific">Streptomyces lydicamycinicus</name>
    <dbReference type="NCBI Taxonomy" id="1546107"/>
    <lineage>
        <taxon>Bacteria</taxon>
        <taxon>Bacillati</taxon>
        <taxon>Actinomycetota</taxon>
        <taxon>Actinomycetes</taxon>
        <taxon>Kitasatosporales</taxon>
        <taxon>Streptomycetaceae</taxon>
        <taxon>Streptomyces</taxon>
    </lineage>
</organism>
<reference evidence="1 2" key="2">
    <citation type="journal article" date="2015" name="Stand. Genomic Sci.">
        <title>Draft genome sequence of marine-derived Streptomyces sp. TP-A0598, a producer of anti-MRSA antibiotic lydicamycins.</title>
        <authorList>
            <person name="Komaki H."/>
            <person name="Ichikawa N."/>
            <person name="Hosoyama A."/>
            <person name="Fujita N."/>
            <person name="Igarashi Y."/>
        </authorList>
    </citation>
    <scope>NUCLEOTIDE SEQUENCE [LARGE SCALE GENOMIC DNA]</scope>
    <source>
        <strain evidence="1 2">NBRC 110027</strain>
    </source>
</reference>
<dbReference type="Proteomes" id="UP000048965">
    <property type="component" value="Unassembled WGS sequence"/>
</dbReference>
<dbReference type="AlphaFoldDB" id="A0A0P4RFE0"/>
<keyword evidence="2" id="KW-1185">Reference proteome</keyword>
<sequence length="88" mass="9585">MRGDGFASAEALLGLVDDLCAHGPPTLLLDELQWADTASLHVVHRPLRSVHQLPLLLFWACRPGPGGVATGSPAAWPQVVAPYWNWHR</sequence>
<proteinExistence type="predicted"/>
<accession>A0A0P4RFE0</accession>